<gene>
    <name evidence="4" type="ORF">G7B40_032875</name>
</gene>
<dbReference type="Gene3D" id="3.30.2310.20">
    <property type="entry name" value="RelE-like"/>
    <property type="match status" value="1"/>
</dbReference>
<dbReference type="InterPro" id="IPR007712">
    <property type="entry name" value="RelE/ParE_toxin"/>
</dbReference>
<comment type="caution">
    <text evidence="4">The sequence shown here is derived from an EMBL/GenBank/DDBJ whole genome shotgun (WGS) entry which is preliminary data.</text>
</comment>
<dbReference type="InterPro" id="IPR028344">
    <property type="entry name" value="ParE1/4"/>
</dbReference>
<evidence type="ECO:0000256" key="1">
    <source>
        <dbReference type="ARBA" id="ARBA00006226"/>
    </source>
</evidence>
<dbReference type="AlphaFoldDB" id="A0AAP5ID18"/>
<dbReference type="PIRSF" id="PIRSF029218">
    <property type="entry name" value="ParE"/>
    <property type="match status" value="1"/>
</dbReference>
<dbReference type="PANTHER" id="PTHR33755">
    <property type="entry name" value="TOXIN PARE1-RELATED"/>
    <property type="match status" value="1"/>
</dbReference>
<evidence type="ECO:0000256" key="2">
    <source>
        <dbReference type="ARBA" id="ARBA00022649"/>
    </source>
</evidence>
<dbReference type="Pfam" id="PF05016">
    <property type="entry name" value="ParE_toxin"/>
    <property type="match status" value="1"/>
</dbReference>
<evidence type="ECO:0000256" key="3">
    <source>
        <dbReference type="PIRNR" id="PIRNR029218"/>
    </source>
</evidence>
<sequence>MAIVLKKPLAQADLLDIWNFIANDSFEKADQFLQKIESQLKVLGLNPGIGRKRDSLAPDMRSFPVGNYLIFYRPISQGIEVIRVLHGSRDIQSLFEDSESD</sequence>
<keyword evidence="2" id="KW-1277">Toxin-antitoxin system</keyword>
<accession>A0AAP5ID18</accession>
<dbReference type="EMBL" id="JAALHA020000023">
    <property type="protein sequence ID" value="MDR9899321.1"/>
    <property type="molecule type" value="Genomic_DNA"/>
</dbReference>
<dbReference type="RefSeq" id="WP_208342536.1">
    <property type="nucleotide sequence ID" value="NZ_CAWQFN010000158.1"/>
</dbReference>
<name>A0AAP5ID18_9CYAN</name>
<organism evidence="4 5">
    <name type="scientific">Aetokthonos hydrillicola Thurmond2011</name>
    <dbReference type="NCBI Taxonomy" id="2712845"/>
    <lineage>
        <taxon>Bacteria</taxon>
        <taxon>Bacillati</taxon>
        <taxon>Cyanobacteriota</taxon>
        <taxon>Cyanophyceae</taxon>
        <taxon>Nostocales</taxon>
        <taxon>Hapalosiphonaceae</taxon>
        <taxon>Aetokthonos</taxon>
    </lineage>
</organism>
<proteinExistence type="inferred from homology"/>
<dbReference type="InterPro" id="IPR035093">
    <property type="entry name" value="RelE/ParE_toxin_dom_sf"/>
</dbReference>
<evidence type="ECO:0000313" key="5">
    <source>
        <dbReference type="Proteomes" id="UP000667802"/>
    </source>
</evidence>
<dbReference type="Proteomes" id="UP000667802">
    <property type="component" value="Unassembled WGS sequence"/>
</dbReference>
<reference evidence="5" key="1">
    <citation type="journal article" date="2021" name="Science">
        <title>Hunting the eagle killer: A cyanobacterial neurotoxin causes vacuolar myelinopathy.</title>
        <authorList>
            <person name="Breinlinger S."/>
            <person name="Phillips T.J."/>
            <person name="Haram B.N."/>
            <person name="Mares J."/>
            <person name="Martinez Yerena J.A."/>
            <person name="Hrouzek P."/>
            <person name="Sobotka R."/>
            <person name="Henderson W.M."/>
            <person name="Schmieder P."/>
            <person name="Williams S.M."/>
            <person name="Lauderdale J.D."/>
            <person name="Wilde H.D."/>
            <person name="Gerrin W."/>
            <person name="Kust A."/>
            <person name="Washington J.W."/>
            <person name="Wagner C."/>
            <person name="Geier B."/>
            <person name="Liebeke M."/>
            <person name="Enke H."/>
            <person name="Niedermeyer T.H.J."/>
            <person name="Wilde S.B."/>
        </authorList>
    </citation>
    <scope>NUCLEOTIDE SEQUENCE [LARGE SCALE GENOMIC DNA]</scope>
    <source>
        <strain evidence="5">Thurmond2011</strain>
    </source>
</reference>
<comment type="similarity">
    <text evidence="1 3">Belongs to the RelE toxin family.</text>
</comment>
<keyword evidence="5" id="KW-1185">Reference proteome</keyword>
<dbReference type="InterPro" id="IPR051803">
    <property type="entry name" value="TA_system_RelE-like_toxin"/>
</dbReference>
<protein>
    <recommendedName>
        <fullName evidence="3">Toxin</fullName>
    </recommendedName>
</protein>
<dbReference type="PANTHER" id="PTHR33755:SF6">
    <property type="entry name" value="PLASMID STABILIZATION SYSTEM PROTEIN"/>
    <property type="match status" value="1"/>
</dbReference>
<evidence type="ECO:0000313" key="4">
    <source>
        <dbReference type="EMBL" id="MDR9899321.1"/>
    </source>
</evidence>